<comment type="caution">
    <text evidence="10">The sequence shown here is derived from an EMBL/GenBank/DDBJ whole genome shotgun (WGS) entry which is preliminary data.</text>
</comment>
<dbReference type="GO" id="GO:0046872">
    <property type="term" value="F:metal ion binding"/>
    <property type="evidence" value="ECO:0007669"/>
    <property type="project" value="UniProtKB-KW"/>
</dbReference>
<dbReference type="InterPro" id="IPR001041">
    <property type="entry name" value="2Fe-2S_ferredoxin-type"/>
</dbReference>
<evidence type="ECO:0000256" key="5">
    <source>
        <dbReference type="ARBA" id="ARBA00023002"/>
    </source>
</evidence>
<feature type="domain" description="2Fe-2S ferredoxin-type" evidence="8">
    <location>
        <begin position="222"/>
        <end position="307"/>
    </location>
</feature>
<sequence>MRLVVAERRTLTADVCEFVLRRADGGALPAAEPGAHVTVATPSGEKRSYSLTGDLRDRSRFTIAVRRSAEGRGGSRSLVDSVSAGDSLEVEEPRNSFELVDAPAYLLIAAGIGVTPIRAMLIELGHRGATDVELLYLARSREQAPYLDELTAALPALTVHHRREHGPVDWWSLLADPGERHLYVCGPEALQDEVRALTMHWRPSRVHAEDFAGVPAFGGLTAPFTVEWQPTGAEIAVPAARTMLAALEDAGIDVPSSCGSGTCGTCRLRLVGGEADHRDLVLTAAERESAVMPCVSRGVGRVVVAPE</sequence>
<dbReference type="PANTHER" id="PTHR47354">
    <property type="entry name" value="NADH OXIDOREDUCTASE HCR"/>
    <property type="match status" value="1"/>
</dbReference>
<dbReference type="GO" id="GO:0016491">
    <property type="term" value="F:oxidoreductase activity"/>
    <property type="evidence" value="ECO:0007669"/>
    <property type="project" value="UniProtKB-KW"/>
</dbReference>
<evidence type="ECO:0000313" key="10">
    <source>
        <dbReference type="EMBL" id="PTL72487.1"/>
    </source>
</evidence>
<keyword evidence="6" id="KW-0408">Iron</keyword>
<proteinExistence type="predicted"/>
<dbReference type="Gene3D" id="3.40.50.80">
    <property type="entry name" value="Nucleotide-binding domain of ferredoxin-NADP reductase (FNR) module"/>
    <property type="match status" value="1"/>
</dbReference>
<gene>
    <name evidence="10" type="ORF">C1I63_06235</name>
</gene>
<dbReference type="CDD" id="cd00207">
    <property type="entry name" value="fer2"/>
    <property type="match status" value="1"/>
</dbReference>
<comment type="cofactor">
    <cofactor evidence="1">
        <name>FAD</name>
        <dbReference type="ChEBI" id="CHEBI:57692"/>
    </cofactor>
</comment>
<dbReference type="AlphaFoldDB" id="A0A2T4USI7"/>
<accession>A0A2T4USI7</accession>
<dbReference type="InterPro" id="IPR012675">
    <property type="entry name" value="Beta-grasp_dom_sf"/>
</dbReference>
<dbReference type="InterPro" id="IPR017927">
    <property type="entry name" value="FAD-bd_FR_type"/>
</dbReference>
<name>A0A2T4USI7_9MICO</name>
<evidence type="ECO:0000259" key="8">
    <source>
        <dbReference type="PROSITE" id="PS51085"/>
    </source>
</evidence>
<evidence type="ECO:0000256" key="3">
    <source>
        <dbReference type="ARBA" id="ARBA00022714"/>
    </source>
</evidence>
<dbReference type="GO" id="GO:0051537">
    <property type="term" value="F:2 iron, 2 sulfur cluster binding"/>
    <property type="evidence" value="ECO:0007669"/>
    <property type="project" value="UniProtKB-KW"/>
</dbReference>
<keyword evidence="4" id="KW-0479">Metal-binding</keyword>
<keyword evidence="11" id="KW-1185">Reference proteome</keyword>
<dbReference type="PROSITE" id="PS51384">
    <property type="entry name" value="FAD_FR"/>
    <property type="match status" value="1"/>
</dbReference>
<keyword evidence="7" id="KW-0411">Iron-sulfur</keyword>
<evidence type="ECO:0000259" key="9">
    <source>
        <dbReference type="PROSITE" id="PS51384"/>
    </source>
</evidence>
<protein>
    <submittedName>
        <fullName evidence="10">Oxidoreductase</fullName>
    </submittedName>
</protein>
<organism evidence="10 11">
    <name type="scientific">Rathayibacter caricis DSM 15933</name>
    <dbReference type="NCBI Taxonomy" id="1328867"/>
    <lineage>
        <taxon>Bacteria</taxon>
        <taxon>Bacillati</taxon>
        <taxon>Actinomycetota</taxon>
        <taxon>Actinomycetes</taxon>
        <taxon>Micrococcales</taxon>
        <taxon>Microbacteriaceae</taxon>
        <taxon>Rathayibacter</taxon>
    </lineage>
</organism>
<dbReference type="Pfam" id="PF00111">
    <property type="entry name" value="Fer2"/>
    <property type="match status" value="1"/>
</dbReference>
<evidence type="ECO:0000256" key="2">
    <source>
        <dbReference type="ARBA" id="ARBA00022630"/>
    </source>
</evidence>
<keyword evidence="5" id="KW-0560">Oxidoreductase</keyword>
<feature type="domain" description="FAD-binding FR-type" evidence="9">
    <location>
        <begin position="1"/>
        <end position="100"/>
    </location>
</feature>
<keyword evidence="3" id="KW-0001">2Fe-2S</keyword>
<evidence type="ECO:0000256" key="7">
    <source>
        <dbReference type="ARBA" id="ARBA00023014"/>
    </source>
</evidence>
<dbReference type="PRINTS" id="PR00409">
    <property type="entry name" value="PHDIOXRDTASE"/>
</dbReference>
<dbReference type="RefSeq" id="WP_107574180.1">
    <property type="nucleotide sequence ID" value="NZ_PZPL01000001.1"/>
</dbReference>
<evidence type="ECO:0000256" key="6">
    <source>
        <dbReference type="ARBA" id="ARBA00023004"/>
    </source>
</evidence>
<dbReference type="PROSITE" id="PS51085">
    <property type="entry name" value="2FE2S_FER_2"/>
    <property type="match status" value="1"/>
</dbReference>
<dbReference type="InterPro" id="IPR017938">
    <property type="entry name" value="Riboflavin_synthase-like_b-brl"/>
</dbReference>
<dbReference type="Gene3D" id="2.40.30.10">
    <property type="entry name" value="Translation factors"/>
    <property type="match status" value="1"/>
</dbReference>
<dbReference type="InterPro" id="IPR039261">
    <property type="entry name" value="FNR_nucleotide-bd"/>
</dbReference>
<evidence type="ECO:0000256" key="4">
    <source>
        <dbReference type="ARBA" id="ARBA00022723"/>
    </source>
</evidence>
<dbReference type="InterPro" id="IPR036010">
    <property type="entry name" value="2Fe-2S_ferredoxin-like_sf"/>
</dbReference>
<dbReference type="SUPFAM" id="SSF63380">
    <property type="entry name" value="Riboflavin synthase domain-like"/>
    <property type="match status" value="1"/>
</dbReference>
<dbReference type="SUPFAM" id="SSF54292">
    <property type="entry name" value="2Fe-2S ferredoxin-like"/>
    <property type="match status" value="1"/>
</dbReference>
<evidence type="ECO:0000256" key="1">
    <source>
        <dbReference type="ARBA" id="ARBA00001974"/>
    </source>
</evidence>
<dbReference type="Proteomes" id="UP000241085">
    <property type="component" value="Unassembled WGS sequence"/>
</dbReference>
<dbReference type="InterPro" id="IPR006058">
    <property type="entry name" value="2Fe2S_fd_BS"/>
</dbReference>
<dbReference type="PANTHER" id="PTHR47354:SF1">
    <property type="entry name" value="CARNITINE MONOOXYGENASE REDUCTASE SUBUNIT"/>
    <property type="match status" value="1"/>
</dbReference>
<dbReference type="CDD" id="cd06185">
    <property type="entry name" value="PDR_like"/>
    <property type="match status" value="1"/>
</dbReference>
<dbReference type="InterPro" id="IPR050415">
    <property type="entry name" value="MRET"/>
</dbReference>
<dbReference type="PROSITE" id="PS00197">
    <property type="entry name" value="2FE2S_FER_1"/>
    <property type="match status" value="1"/>
</dbReference>
<reference evidence="10 11" key="1">
    <citation type="submission" date="2018-03" db="EMBL/GenBank/DDBJ databases">
        <title>Bacteriophage NCPPB3778 and a type I-E CRISPR drive the evolution of the US Biological Select Agent, Rathayibacter toxicus.</title>
        <authorList>
            <person name="Davis E.W.II."/>
            <person name="Tabima J.F."/>
            <person name="Weisberg A.J."/>
            <person name="Dantas Lopes L."/>
            <person name="Wiseman M.S."/>
            <person name="Wiseman M.S."/>
            <person name="Pupko T."/>
            <person name="Belcher M.S."/>
            <person name="Sechler A.J."/>
            <person name="Tancos M.A."/>
            <person name="Schroeder B.K."/>
            <person name="Murray T.D."/>
            <person name="Luster D.G."/>
            <person name="Schneider W.L."/>
            <person name="Rogers E."/>
            <person name="Andreote F.D."/>
            <person name="Grunwald N.J."/>
            <person name="Putnam M.L."/>
            <person name="Chang J.H."/>
        </authorList>
    </citation>
    <scope>NUCLEOTIDE SEQUENCE [LARGE SCALE GENOMIC DNA]</scope>
    <source>
        <strain evidence="10 11">DSM 15933</strain>
    </source>
</reference>
<dbReference type="SUPFAM" id="SSF52343">
    <property type="entry name" value="Ferredoxin reductase-like, C-terminal NADP-linked domain"/>
    <property type="match status" value="1"/>
</dbReference>
<evidence type="ECO:0000313" key="11">
    <source>
        <dbReference type="Proteomes" id="UP000241085"/>
    </source>
</evidence>
<dbReference type="Gene3D" id="3.10.20.30">
    <property type="match status" value="1"/>
</dbReference>
<dbReference type="EMBL" id="PZPL01000001">
    <property type="protein sequence ID" value="PTL72487.1"/>
    <property type="molecule type" value="Genomic_DNA"/>
</dbReference>
<keyword evidence="2" id="KW-0285">Flavoprotein</keyword>